<dbReference type="RefSeq" id="WP_313977444.1">
    <property type="nucleotide sequence ID" value="NZ_JASJOS010000003.1"/>
</dbReference>
<dbReference type="GO" id="GO:0009089">
    <property type="term" value="P:lysine biosynthetic process via diaminopimelate"/>
    <property type="evidence" value="ECO:0007669"/>
    <property type="project" value="UniProtKB-UniRule"/>
</dbReference>
<feature type="binding site" evidence="5">
    <location>
        <position position="307"/>
    </location>
    <ligand>
        <name>substrate</name>
    </ligand>
</feature>
<dbReference type="SUPFAM" id="SSF50621">
    <property type="entry name" value="Alanine racemase C-terminal domain-like"/>
    <property type="match status" value="1"/>
</dbReference>
<accession>A0AAE3QKC1</accession>
<dbReference type="FunFam" id="3.20.20.10:FF:000003">
    <property type="entry name" value="Diaminopimelate decarboxylase"/>
    <property type="match status" value="1"/>
</dbReference>
<dbReference type="InterPro" id="IPR029066">
    <property type="entry name" value="PLP-binding_barrel"/>
</dbReference>
<comment type="caution">
    <text evidence="11">The sequence shown here is derived from an EMBL/GenBank/DDBJ whole genome shotgun (WGS) entry which is preliminary data.</text>
</comment>
<comment type="subunit">
    <text evidence="5">Homodimer.</text>
</comment>
<dbReference type="SUPFAM" id="SSF51419">
    <property type="entry name" value="PLP-binding barrel"/>
    <property type="match status" value="1"/>
</dbReference>
<keyword evidence="2 5" id="KW-0210">Decarboxylase</keyword>
<keyword evidence="5 8" id="KW-0457">Lysine biosynthesis</keyword>
<evidence type="ECO:0000259" key="10">
    <source>
        <dbReference type="Pfam" id="PF02784"/>
    </source>
</evidence>
<evidence type="ECO:0000256" key="8">
    <source>
        <dbReference type="RuleBase" id="RU003738"/>
    </source>
</evidence>
<dbReference type="AlphaFoldDB" id="A0AAE3QKC1"/>
<proteinExistence type="inferred from homology"/>
<evidence type="ECO:0000256" key="6">
    <source>
        <dbReference type="NCBIfam" id="TIGR01048"/>
    </source>
</evidence>
<dbReference type="PROSITE" id="PS00878">
    <property type="entry name" value="ODR_DC_2_1"/>
    <property type="match status" value="1"/>
</dbReference>
<dbReference type="PANTHER" id="PTHR43727:SF2">
    <property type="entry name" value="GROUP IV DECARBOXYLASE"/>
    <property type="match status" value="1"/>
</dbReference>
<evidence type="ECO:0000313" key="11">
    <source>
        <dbReference type="EMBL" id="MDJ1480495.1"/>
    </source>
</evidence>
<dbReference type="Pfam" id="PF02784">
    <property type="entry name" value="Orn_Arg_deC_N"/>
    <property type="match status" value="1"/>
</dbReference>
<protein>
    <recommendedName>
        <fullName evidence="5 6">Diaminopimelate decarboxylase</fullName>
        <shortName evidence="5">DAP decarboxylase</shortName>
        <shortName evidence="5">DAPDC</shortName>
        <ecNumber evidence="5 6">4.1.1.20</ecNumber>
    </recommendedName>
</protein>
<dbReference type="InterPro" id="IPR022643">
    <property type="entry name" value="De-COase2_C"/>
</dbReference>
<dbReference type="InterPro" id="IPR002986">
    <property type="entry name" value="DAP_deCOOHase_LysA"/>
</dbReference>
<feature type="domain" description="Orn/DAP/Arg decarboxylase 2 N-terminal" evidence="10">
    <location>
        <begin position="33"/>
        <end position="275"/>
    </location>
</feature>
<dbReference type="HAMAP" id="MF_02120">
    <property type="entry name" value="LysA"/>
    <property type="match status" value="1"/>
</dbReference>
<comment type="pathway">
    <text evidence="5 8">Amino-acid biosynthesis; L-lysine biosynthesis via DAP pathway; L-lysine from DL-2,6-diaminopimelate: step 1/1.</text>
</comment>
<dbReference type="EC" id="4.1.1.20" evidence="5 6"/>
<sequence length="410" mass="45554">MQLSGQQYQIQGLNVLDICQQFGTPLYVYDADVIIRQINNLKSAFNTVPLRIKFACKALTNISVLKLMQTQGIGIDAVSVAEARQALLAGFKPKDITFTSNGVDFSEIQEAVELGVAINVDNLPTLELFGKTFENTVPCCIRLKPNIRAGGNAKIQVGHEHSKFGIPLAQLPDVHTLVKKYNIVINGLHIHTGSDILDPEAFIQGANVLFTVAKEFPDLAFIDFGGGFKVGYKKGDKTTNMPDLGEKLSAAFKEFCKDYGRELEIWFEPGKYLVSECGVLFVKANQVKQTPAITFVQVNSGLNHLIRPMMYDAYHEIVNVSNPEGELKTYDVVGYICETDTLGSDRQLNEVRADDVLALLNAGAYGFTMSSQYNARFRPAEVLVYKGEARLIRERETIEDILRNQILLDF</sequence>
<dbReference type="EMBL" id="JASJOS010000003">
    <property type="protein sequence ID" value="MDJ1480495.1"/>
    <property type="molecule type" value="Genomic_DNA"/>
</dbReference>
<comment type="function">
    <text evidence="5">Specifically catalyzes the decarboxylation of meso-diaminopimelate (meso-DAP) to L-lysine.</text>
</comment>
<evidence type="ECO:0000256" key="5">
    <source>
        <dbReference type="HAMAP-Rule" id="MF_02120"/>
    </source>
</evidence>
<dbReference type="InterPro" id="IPR022653">
    <property type="entry name" value="De-COase2_pyr-phos_BS"/>
</dbReference>
<feature type="binding site" evidence="5">
    <location>
        <position position="365"/>
    </location>
    <ligand>
        <name>pyridoxal 5'-phosphate</name>
        <dbReference type="ChEBI" id="CHEBI:597326"/>
    </ligand>
</feature>
<comment type="caution">
    <text evidence="5">Lacks conserved residue(s) required for the propagation of feature annotation.</text>
</comment>
<evidence type="ECO:0000256" key="1">
    <source>
        <dbReference type="ARBA" id="ARBA00001933"/>
    </source>
</evidence>
<dbReference type="Pfam" id="PF00278">
    <property type="entry name" value="Orn_DAP_Arg_deC"/>
    <property type="match status" value="1"/>
</dbReference>
<feature type="binding site" evidence="5">
    <location>
        <position position="338"/>
    </location>
    <ligand>
        <name>substrate</name>
    </ligand>
</feature>
<keyword evidence="3 5" id="KW-0663">Pyridoxal phosphate</keyword>
<evidence type="ECO:0000313" key="12">
    <source>
        <dbReference type="Proteomes" id="UP001241110"/>
    </source>
</evidence>
<evidence type="ECO:0000256" key="4">
    <source>
        <dbReference type="ARBA" id="ARBA00023239"/>
    </source>
</evidence>
<evidence type="ECO:0000256" key="7">
    <source>
        <dbReference type="PIRSR" id="PIRSR600183-50"/>
    </source>
</evidence>
<name>A0AAE3QKC1_9BACT</name>
<reference evidence="11" key="1">
    <citation type="submission" date="2023-05" db="EMBL/GenBank/DDBJ databases">
        <authorList>
            <person name="Zhang X."/>
        </authorList>
    </citation>
    <scope>NUCLEOTIDE SEQUENCE</scope>
    <source>
        <strain evidence="11">YF14B1</strain>
    </source>
</reference>
<dbReference type="CDD" id="cd06828">
    <property type="entry name" value="PLPDE_III_DapDC"/>
    <property type="match status" value="1"/>
</dbReference>
<keyword evidence="4 5" id="KW-0456">Lyase</keyword>
<dbReference type="Gene3D" id="2.40.37.10">
    <property type="entry name" value="Lyase, Ornithine Decarboxylase, Chain A, domain 1"/>
    <property type="match status" value="1"/>
</dbReference>
<feature type="modified residue" description="N6-(pyridoxal phosphate)lysine" evidence="5 7">
    <location>
        <position position="57"/>
    </location>
</feature>
<keyword evidence="5" id="KW-0028">Amino-acid biosynthesis</keyword>
<dbReference type="InterPro" id="IPR009006">
    <property type="entry name" value="Ala_racemase/Decarboxylase_C"/>
</dbReference>
<evidence type="ECO:0000256" key="3">
    <source>
        <dbReference type="ARBA" id="ARBA00022898"/>
    </source>
</evidence>
<evidence type="ECO:0000256" key="2">
    <source>
        <dbReference type="ARBA" id="ARBA00022793"/>
    </source>
</evidence>
<feature type="binding site" evidence="5">
    <location>
        <position position="227"/>
    </location>
    <ligand>
        <name>pyridoxal 5'-phosphate</name>
        <dbReference type="ChEBI" id="CHEBI:597326"/>
    </ligand>
</feature>
<dbReference type="Proteomes" id="UP001241110">
    <property type="component" value="Unassembled WGS sequence"/>
</dbReference>
<comment type="cofactor">
    <cofactor evidence="1 5 7 8">
        <name>pyridoxal 5'-phosphate</name>
        <dbReference type="ChEBI" id="CHEBI:597326"/>
    </cofactor>
</comment>
<gene>
    <name evidence="5 11" type="primary">lysA</name>
    <name evidence="11" type="ORF">QNI16_08365</name>
</gene>
<dbReference type="PRINTS" id="PR01181">
    <property type="entry name" value="DAPDCRBXLASE"/>
</dbReference>
<dbReference type="InterPro" id="IPR022644">
    <property type="entry name" value="De-COase2_N"/>
</dbReference>
<dbReference type="PRINTS" id="PR01179">
    <property type="entry name" value="ODADCRBXLASE"/>
</dbReference>
<comment type="similarity">
    <text evidence="5">Belongs to the Orn/Lys/Arg decarboxylase class-II family. LysA subfamily.</text>
</comment>
<evidence type="ECO:0000259" key="9">
    <source>
        <dbReference type="Pfam" id="PF00278"/>
    </source>
</evidence>
<feature type="active site" description="Proton donor" evidence="7">
    <location>
        <position position="337"/>
    </location>
</feature>
<dbReference type="GO" id="GO:0008836">
    <property type="term" value="F:diaminopimelate decarboxylase activity"/>
    <property type="evidence" value="ECO:0007669"/>
    <property type="project" value="UniProtKB-UniRule"/>
</dbReference>
<organism evidence="11 12">
    <name type="scientific">Xanthocytophaga flava</name>
    <dbReference type="NCBI Taxonomy" id="3048013"/>
    <lineage>
        <taxon>Bacteria</taxon>
        <taxon>Pseudomonadati</taxon>
        <taxon>Bacteroidota</taxon>
        <taxon>Cytophagia</taxon>
        <taxon>Cytophagales</taxon>
        <taxon>Rhodocytophagaceae</taxon>
        <taxon>Xanthocytophaga</taxon>
    </lineage>
</organism>
<dbReference type="NCBIfam" id="TIGR01048">
    <property type="entry name" value="lysA"/>
    <property type="match status" value="1"/>
</dbReference>
<dbReference type="InterPro" id="IPR000183">
    <property type="entry name" value="Orn/DAP/Arg_de-COase"/>
</dbReference>
<feature type="binding site" evidence="5">
    <location>
        <position position="311"/>
    </location>
    <ligand>
        <name>substrate</name>
    </ligand>
</feature>
<comment type="catalytic activity">
    <reaction evidence="5 8">
        <text>meso-2,6-diaminopimelate + H(+) = L-lysine + CO2</text>
        <dbReference type="Rhea" id="RHEA:15101"/>
        <dbReference type="ChEBI" id="CHEBI:15378"/>
        <dbReference type="ChEBI" id="CHEBI:16526"/>
        <dbReference type="ChEBI" id="CHEBI:32551"/>
        <dbReference type="ChEBI" id="CHEBI:57791"/>
        <dbReference type="EC" id="4.1.1.20"/>
    </reaction>
</comment>
<dbReference type="PANTHER" id="PTHR43727">
    <property type="entry name" value="DIAMINOPIMELATE DECARBOXYLASE"/>
    <property type="match status" value="1"/>
</dbReference>
<dbReference type="Gene3D" id="3.20.20.10">
    <property type="entry name" value="Alanine racemase"/>
    <property type="match status" value="1"/>
</dbReference>
<dbReference type="GO" id="GO:0030170">
    <property type="term" value="F:pyridoxal phosphate binding"/>
    <property type="evidence" value="ECO:0007669"/>
    <property type="project" value="UniProtKB-UniRule"/>
</dbReference>
<feature type="binding site" evidence="5">
    <location>
        <position position="365"/>
    </location>
    <ligand>
        <name>substrate</name>
    </ligand>
</feature>
<feature type="domain" description="Orn/DAP/Arg decarboxylase 2 C-terminal" evidence="9">
    <location>
        <begin position="27"/>
        <end position="363"/>
    </location>
</feature>